<dbReference type="RefSeq" id="WP_096995314.1">
    <property type="nucleotide sequence ID" value="NZ_JBHSII010000001.1"/>
</dbReference>
<keyword evidence="1" id="KW-0812">Transmembrane</keyword>
<proteinExistence type="predicted"/>
<evidence type="ECO:0000256" key="1">
    <source>
        <dbReference type="SAM" id="Phobius"/>
    </source>
</evidence>
<feature type="transmembrane region" description="Helical" evidence="1">
    <location>
        <begin position="6"/>
        <end position="28"/>
    </location>
</feature>
<dbReference type="EMBL" id="OANU01000123">
    <property type="protein sequence ID" value="SNX50378.1"/>
    <property type="molecule type" value="Genomic_DNA"/>
</dbReference>
<dbReference type="AlphaFoldDB" id="A0A240ENZ0"/>
<keyword evidence="3" id="KW-1185">Reference proteome</keyword>
<evidence type="ECO:0000313" key="3">
    <source>
        <dbReference type="Proteomes" id="UP000219336"/>
    </source>
</evidence>
<evidence type="ECO:0000313" key="2">
    <source>
        <dbReference type="EMBL" id="SNX50378.1"/>
    </source>
</evidence>
<keyword evidence="1" id="KW-1133">Transmembrane helix</keyword>
<evidence type="ECO:0008006" key="4">
    <source>
        <dbReference type="Google" id="ProtNLM"/>
    </source>
</evidence>
<dbReference type="OrthoDB" id="5829918at2"/>
<sequence>MIFRQSGIGLIEVLVALCLLGVGALGLVKMQIDLEQRSDFAYRSIQALGLAEAKLEWFRTRGADPLVSSQAVANYMTDIVDGQDNSHPTFYVEWTVLQVAMDGNIKTVKVEVSWIDRLGVRRNVTLVTQISRFSEFD</sequence>
<reference evidence="3" key="1">
    <citation type="submission" date="2016-06" db="EMBL/GenBank/DDBJ databases">
        <authorList>
            <person name="Rodrigo-Torres L."/>
            <person name="Arahal R.D."/>
            <person name="Lucena T."/>
        </authorList>
    </citation>
    <scope>NUCLEOTIDE SEQUENCE [LARGE SCALE GENOMIC DNA]</scope>
    <source>
        <strain evidence="3">CECT8203</strain>
    </source>
</reference>
<protein>
    <recommendedName>
        <fullName evidence="4">Type IV pilus modification protein PilV</fullName>
    </recommendedName>
</protein>
<keyword evidence="1" id="KW-0472">Membrane</keyword>
<dbReference type="Proteomes" id="UP000219336">
    <property type="component" value="Unassembled WGS sequence"/>
</dbReference>
<accession>A0A240ENZ0</accession>
<gene>
    <name evidence="2" type="ORF">VTH8203_04038</name>
</gene>
<organism evidence="2 3">
    <name type="scientific">Vibrio thalassae</name>
    <dbReference type="NCBI Taxonomy" id="1243014"/>
    <lineage>
        <taxon>Bacteria</taxon>
        <taxon>Pseudomonadati</taxon>
        <taxon>Pseudomonadota</taxon>
        <taxon>Gammaproteobacteria</taxon>
        <taxon>Vibrionales</taxon>
        <taxon>Vibrionaceae</taxon>
        <taxon>Vibrio</taxon>
    </lineage>
</organism>
<name>A0A240ENZ0_9VIBR</name>